<feature type="region of interest" description="Disordered" evidence="9">
    <location>
        <begin position="608"/>
        <end position="639"/>
    </location>
</feature>
<dbReference type="PANTHER" id="PTHR12045">
    <property type="entry name" value="ALLANTOICASE"/>
    <property type="match status" value="1"/>
</dbReference>
<evidence type="ECO:0000256" key="7">
    <source>
        <dbReference type="ARBA" id="ARBA00047658"/>
    </source>
</evidence>
<dbReference type="CDD" id="cd20298">
    <property type="entry name" value="cupin_UAH"/>
    <property type="match status" value="2"/>
</dbReference>
<evidence type="ECO:0000256" key="1">
    <source>
        <dbReference type="ARBA" id="ARBA00009242"/>
    </source>
</evidence>
<comment type="catalytic activity">
    <reaction evidence="7">
        <text>geranylgeranyl diphosphate + L-cysteinyl-[protein] = S-geranylgeranyl-L-cysteinyl-[protein] + diphosphate</text>
        <dbReference type="Rhea" id="RHEA:21240"/>
        <dbReference type="Rhea" id="RHEA-COMP:10131"/>
        <dbReference type="Rhea" id="RHEA-COMP:11537"/>
        <dbReference type="ChEBI" id="CHEBI:29950"/>
        <dbReference type="ChEBI" id="CHEBI:33019"/>
        <dbReference type="ChEBI" id="CHEBI:57533"/>
        <dbReference type="ChEBI" id="CHEBI:86021"/>
        <dbReference type="EC" id="2.5.1.60"/>
    </reaction>
</comment>
<dbReference type="InterPro" id="IPR026873">
    <property type="entry name" value="Ptb1"/>
</dbReference>
<dbReference type="EMBL" id="RSCD01000014">
    <property type="protein sequence ID" value="RSH89246.1"/>
    <property type="molecule type" value="Genomic_DNA"/>
</dbReference>
<dbReference type="InterPro" id="IPR024060">
    <property type="entry name" value="Ureidoglycolate_lyase_dom_sf"/>
</dbReference>
<dbReference type="GO" id="GO:0004663">
    <property type="term" value="F:Rab geranylgeranyltransferase activity"/>
    <property type="evidence" value="ECO:0007669"/>
    <property type="project" value="UniProtKB-EC"/>
</dbReference>
<evidence type="ECO:0000256" key="6">
    <source>
        <dbReference type="ARBA" id="ARBA00023239"/>
    </source>
</evidence>
<proteinExistence type="inferred from homology"/>
<dbReference type="GO" id="GO:0006144">
    <property type="term" value="P:purine nucleobase metabolic process"/>
    <property type="evidence" value="ECO:0007669"/>
    <property type="project" value="UniProtKB-KW"/>
</dbReference>
<dbReference type="PANTHER" id="PTHR12045:SF3">
    <property type="entry name" value="INACTIVE ALLANTOICASE-RELATED"/>
    <property type="match status" value="1"/>
</dbReference>
<dbReference type="Pfam" id="PF00432">
    <property type="entry name" value="Prenyltrans"/>
    <property type="match status" value="1"/>
</dbReference>
<accession>A0A427YDT2</accession>
<keyword evidence="4" id="KW-0659">Purine metabolism</keyword>
<dbReference type="Gene3D" id="2.60.120.260">
    <property type="entry name" value="Galactose-binding domain-like"/>
    <property type="match status" value="2"/>
</dbReference>
<feature type="domain" description="Allantoicase" evidence="11">
    <location>
        <begin position="29"/>
        <end position="186"/>
    </location>
</feature>
<reference evidence="12 13" key="1">
    <citation type="submission" date="2018-11" db="EMBL/GenBank/DDBJ databases">
        <title>Genome sequence of Saitozyma podzolica DSM 27192.</title>
        <authorList>
            <person name="Aliyu H."/>
            <person name="Gorte O."/>
            <person name="Ochsenreither K."/>
        </authorList>
    </citation>
    <scope>NUCLEOTIDE SEQUENCE [LARGE SCALE GENOMIC DNA]</scope>
    <source>
        <strain evidence="12 13">DSM 27192</strain>
    </source>
</reference>
<dbReference type="CDD" id="cd02894">
    <property type="entry name" value="GGTase-II"/>
    <property type="match status" value="1"/>
</dbReference>
<evidence type="ECO:0000256" key="4">
    <source>
        <dbReference type="ARBA" id="ARBA00022631"/>
    </source>
</evidence>
<evidence type="ECO:0000256" key="9">
    <source>
        <dbReference type="SAM" id="MobiDB-lite"/>
    </source>
</evidence>
<comment type="caution">
    <text evidence="12">The sequence shown here is derived from an EMBL/GenBank/DDBJ whole genome shotgun (WGS) entry which is preliminary data.</text>
</comment>
<evidence type="ECO:0000256" key="8">
    <source>
        <dbReference type="ARBA" id="ARBA00047684"/>
    </source>
</evidence>
<comment type="similarity">
    <text evidence="1">Belongs to the allantoicase family.</text>
</comment>
<dbReference type="InterPro" id="IPR008979">
    <property type="entry name" value="Galactose-bd-like_sf"/>
</dbReference>
<organism evidence="12 13">
    <name type="scientific">Saitozyma podzolica</name>
    <dbReference type="NCBI Taxonomy" id="1890683"/>
    <lineage>
        <taxon>Eukaryota</taxon>
        <taxon>Fungi</taxon>
        <taxon>Dikarya</taxon>
        <taxon>Basidiomycota</taxon>
        <taxon>Agaricomycotina</taxon>
        <taxon>Tremellomycetes</taxon>
        <taxon>Tremellales</taxon>
        <taxon>Trimorphomycetaceae</taxon>
        <taxon>Saitozyma</taxon>
    </lineage>
</organism>
<comment type="subunit">
    <text evidence="2">Homodimer.</text>
</comment>
<feature type="compositionally biased region" description="Low complexity" evidence="9">
    <location>
        <begin position="608"/>
        <end position="618"/>
    </location>
</feature>
<dbReference type="InterPro" id="IPR047233">
    <property type="entry name" value="UAH_cupin"/>
</dbReference>
<dbReference type="InterPro" id="IPR001330">
    <property type="entry name" value="Prenyltrans"/>
</dbReference>
<dbReference type="InterPro" id="IPR008930">
    <property type="entry name" value="Terpenoid_cyclase/PrenylTrfase"/>
</dbReference>
<dbReference type="SUPFAM" id="SSF49785">
    <property type="entry name" value="Galactose-binding domain-like"/>
    <property type="match status" value="2"/>
</dbReference>
<evidence type="ECO:0000256" key="5">
    <source>
        <dbReference type="ARBA" id="ARBA00022737"/>
    </source>
</evidence>
<dbReference type="InterPro" id="IPR011051">
    <property type="entry name" value="RmlC_Cupin_sf"/>
</dbReference>
<dbReference type="GO" id="GO:0004037">
    <property type="term" value="F:allantoicase activity"/>
    <property type="evidence" value="ECO:0007669"/>
    <property type="project" value="InterPro"/>
</dbReference>
<dbReference type="GO" id="GO:0004848">
    <property type="term" value="F:ureidoglycolate hydrolase activity"/>
    <property type="evidence" value="ECO:0007669"/>
    <property type="project" value="InterPro"/>
</dbReference>
<dbReference type="Pfam" id="PF03561">
    <property type="entry name" value="Allantoicase"/>
    <property type="match status" value="2"/>
</dbReference>
<evidence type="ECO:0000313" key="12">
    <source>
        <dbReference type="EMBL" id="RSH89246.1"/>
    </source>
</evidence>
<dbReference type="NCBIfam" id="TIGR02961">
    <property type="entry name" value="allantoicase"/>
    <property type="match status" value="1"/>
</dbReference>
<evidence type="ECO:0000259" key="10">
    <source>
        <dbReference type="Pfam" id="PF00432"/>
    </source>
</evidence>
<dbReference type="GO" id="GO:0000256">
    <property type="term" value="P:allantoin catabolic process"/>
    <property type="evidence" value="ECO:0007669"/>
    <property type="project" value="InterPro"/>
</dbReference>
<dbReference type="Gene3D" id="1.50.10.20">
    <property type="match status" value="1"/>
</dbReference>
<name>A0A427YDT2_9TREE</name>
<feature type="compositionally biased region" description="Basic and acidic residues" evidence="9">
    <location>
        <begin position="619"/>
        <end position="630"/>
    </location>
</feature>
<dbReference type="EC" id="2.5.1.60" evidence="3"/>
<keyword evidence="5" id="KW-0677">Repeat</keyword>
<evidence type="ECO:0000313" key="13">
    <source>
        <dbReference type="Proteomes" id="UP000279259"/>
    </source>
</evidence>
<dbReference type="AlphaFoldDB" id="A0A427YDT2"/>
<dbReference type="Gene3D" id="2.60.120.480">
    <property type="entry name" value="Ureidoglycolate hydrolase"/>
    <property type="match status" value="2"/>
</dbReference>
<dbReference type="Proteomes" id="UP000279259">
    <property type="component" value="Unassembled WGS sequence"/>
</dbReference>
<keyword evidence="6" id="KW-0456">Lyase</keyword>
<feature type="domain" description="Allantoicase" evidence="11">
    <location>
        <begin position="212"/>
        <end position="366"/>
    </location>
</feature>
<evidence type="ECO:0000256" key="2">
    <source>
        <dbReference type="ARBA" id="ARBA00011738"/>
    </source>
</evidence>
<dbReference type="STRING" id="1890683.A0A427YDT2"/>
<dbReference type="GO" id="GO:0050385">
    <property type="term" value="F:ureidoglycolate lyase activity"/>
    <property type="evidence" value="ECO:0007669"/>
    <property type="project" value="UniProtKB-EC"/>
</dbReference>
<feature type="domain" description="Prenyltransferase alpha-alpha toroid" evidence="10">
    <location>
        <begin position="876"/>
        <end position="1154"/>
    </location>
</feature>
<dbReference type="InterPro" id="IPR007247">
    <property type="entry name" value="Ureidogly_lyase"/>
</dbReference>
<evidence type="ECO:0000259" key="11">
    <source>
        <dbReference type="Pfam" id="PF03561"/>
    </source>
</evidence>
<dbReference type="SUPFAM" id="SSF48239">
    <property type="entry name" value="Terpenoid cyclases/Protein prenyltransferases"/>
    <property type="match status" value="1"/>
</dbReference>
<protein>
    <recommendedName>
        <fullName evidence="3">protein geranylgeranyltransferase type II</fullName>
        <ecNumber evidence="3">2.5.1.60</ecNumber>
    </recommendedName>
</protein>
<dbReference type="InterPro" id="IPR005164">
    <property type="entry name" value="Allantoicase"/>
</dbReference>
<keyword evidence="13" id="KW-1185">Reference proteome</keyword>
<evidence type="ECO:0000256" key="3">
    <source>
        <dbReference type="ARBA" id="ARBA00012656"/>
    </source>
</evidence>
<dbReference type="Pfam" id="PF04115">
    <property type="entry name" value="Ureidogly_lyase"/>
    <property type="match status" value="2"/>
</dbReference>
<dbReference type="SUPFAM" id="SSF51182">
    <property type="entry name" value="RmlC-like cupins"/>
    <property type="match status" value="2"/>
</dbReference>
<dbReference type="OrthoDB" id="10266039at2759"/>
<gene>
    <name evidence="12" type="primary">DAL2</name>
    <name evidence="12" type="ORF">EHS25_002358</name>
</gene>
<comment type="catalytic activity">
    <reaction evidence="8">
        <text>(S)-ureidoglycolate = urea + glyoxylate</text>
        <dbReference type="Rhea" id="RHEA:11304"/>
        <dbReference type="ChEBI" id="CHEBI:16199"/>
        <dbReference type="ChEBI" id="CHEBI:36655"/>
        <dbReference type="ChEBI" id="CHEBI:57296"/>
        <dbReference type="EC" id="4.3.2.3"/>
    </reaction>
</comment>
<sequence>MSQVKRIDLDEFDEKIKPGFVEVSTSALGGKVVACSDDFFASRDNLIKPTPSVSMKGQFGPNGALYDGWESRRHNPNYDWVIIRLAPALSSLYYVDVDTSHFNGNESPYSSVFALRLDPSELASGTDVKLSPKDPRWEEIMPVTELGPDSRHIFQLDQKASSGTWSALMVRMIPDGGMARFRAYGIPIPPAPLVSLPDPSVEPINLLDPLLGARIVTCSDKQFSPPGNLLLPGRGTDMSDGWETRRSQIGRGKYGKGGPLEGKERKEWVIARLAGTGVVKYVDVDTAFHPGNYPTACAVEATLSEENMPPESAVWTTIVAKKPLGPHRQHFFDVERNVPIDQVFSHVRLSTYPDGGLKRLRIYGHPIAPSPSPKTATLPADLTIPALPLTVESFKPFGDVIQGYSFKSSAPKGTDVTVANQGTAFKFHRLAKVEETYPAGMLKRGGLGIGLIRVCPIMIRDMVFASPSRCLSGERLRSLVPLGFRPEELTDSVRHACTTQAFIPMGKGVSPGTEPLPAGGAYIVVAALNGKDDKPDLDTVRAFLVTPAQGVSYHPGIWHHFMLTVDAPMDYACVEAQVGEPGLLLDCEYIAPISPYCHVQVPPHSFEPAAAPPSALAPEHTHAHESEPHAGHMHPHGHTHSAFETISHLLPSLPSSVEATVETLAHPTHAHSHAPVVPHPITPESFAPFGNIIRAYTDEDARPATMIVQGSLKTGKSEKYNRLAHILESYPHDSGAVTSISVYRATKKVGLERGRVFDIRLMERHPYTTQAFIPMGKAEWSGKGEDALAPGGTFLVVVAKNGHDDRPDPQTLKAFIMESATGLSYAAGTWHHPVLVLDSTLDLACVETQVATGVLESDPRDCELLQWEGAEGKDLAYHLTEHLRLNGVYWGLTALCIMDRQDALDREAMIAYVLECWDDEAGTFGAHPGHDGHILATLSGIQILVIQDALHRANIDRIVNSPRHPGAALIISVLLSLVNPDGSVSGDGFGESDTRFSYIFLQSLTLLGRMEALDALYEGRGRELVLGNIRGSMNFDGGFGTEPGAESHGGQVWVCVAALALLDRLDLVDRDLTGAWLSERQLPNGGLNGRPEKLEDVCYSWWDLAGMSIIGRLEWINRDKLIDFILGAQDLEGGGIADRPGDWVDVFHTVFGLAVR</sequence>
<dbReference type="InterPro" id="IPR015908">
    <property type="entry name" value="Allantoicase_dom"/>
</dbReference>